<organism evidence="3 4">
    <name type="scientific">Penstemon smallii</name>
    <dbReference type="NCBI Taxonomy" id="265156"/>
    <lineage>
        <taxon>Eukaryota</taxon>
        <taxon>Viridiplantae</taxon>
        <taxon>Streptophyta</taxon>
        <taxon>Embryophyta</taxon>
        <taxon>Tracheophyta</taxon>
        <taxon>Spermatophyta</taxon>
        <taxon>Magnoliopsida</taxon>
        <taxon>eudicotyledons</taxon>
        <taxon>Gunneridae</taxon>
        <taxon>Pentapetalae</taxon>
        <taxon>asterids</taxon>
        <taxon>lamiids</taxon>
        <taxon>Lamiales</taxon>
        <taxon>Plantaginaceae</taxon>
        <taxon>Cheloneae</taxon>
        <taxon>Penstemon</taxon>
    </lineage>
</organism>
<reference evidence="3 4" key="1">
    <citation type="submission" date="2024-12" db="EMBL/GenBank/DDBJ databases">
        <title>The unique morphological basis and parallel evolutionary history of personate flowers in Penstemon.</title>
        <authorList>
            <person name="Depatie T.H."/>
            <person name="Wessinger C.A."/>
        </authorList>
    </citation>
    <scope>NUCLEOTIDE SEQUENCE [LARGE SCALE GENOMIC DNA]</scope>
    <source>
        <strain evidence="3">WTNN_2</strain>
        <tissue evidence="3">Leaf</tissue>
    </source>
</reference>
<feature type="compositionally biased region" description="Basic residues" evidence="2">
    <location>
        <begin position="677"/>
        <end position="688"/>
    </location>
</feature>
<evidence type="ECO:0000313" key="3">
    <source>
        <dbReference type="EMBL" id="KAL3813415.1"/>
    </source>
</evidence>
<keyword evidence="4" id="KW-1185">Reference proteome</keyword>
<proteinExistence type="predicted"/>
<dbReference type="AlphaFoldDB" id="A0ABD3RKG8"/>
<keyword evidence="1" id="KW-0175">Coiled coil</keyword>
<evidence type="ECO:0000313" key="4">
    <source>
        <dbReference type="Proteomes" id="UP001634393"/>
    </source>
</evidence>
<comment type="caution">
    <text evidence="3">The sequence shown here is derived from an EMBL/GenBank/DDBJ whole genome shotgun (WGS) entry which is preliminary data.</text>
</comment>
<dbReference type="EMBL" id="JBJXBP010000008">
    <property type="protein sequence ID" value="KAL3813415.1"/>
    <property type="molecule type" value="Genomic_DNA"/>
</dbReference>
<dbReference type="PANTHER" id="PTHR33167:SF63">
    <property type="entry name" value="MYB-CC TYPE TRANSCRIPTION FACTOR LHEQLE-CONTAINING DOMAIN-CONTAINING PROTEIN"/>
    <property type="match status" value="1"/>
</dbReference>
<gene>
    <name evidence="3" type="ORF">ACJIZ3_014683</name>
</gene>
<dbReference type="Pfam" id="PF05904">
    <property type="entry name" value="DUF863"/>
    <property type="match status" value="1"/>
</dbReference>
<evidence type="ECO:0000256" key="1">
    <source>
        <dbReference type="SAM" id="Coils"/>
    </source>
</evidence>
<feature type="region of interest" description="Disordered" evidence="2">
    <location>
        <begin position="320"/>
        <end position="342"/>
    </location>
</feature>
<feature type="compositionally biased region" description="Basic and acidic residues" evidence="2">
    <location>
        <begin position="136"/>
        <end position="151"/>
    </location>
</feature>
<feature type="region of interest" description="Disordered" evidence="2">
    <location>
        <begin position="674"/>
        <end position="699"/>
    </location>
</feature>
<protein>
    <submittedName>
        <fullName evidence="3">Uncharacterized protein</fullName>
    </submittedName>
</protein>
<name>A0ABD3RKG8_9LAMI</name>
<feature type="compositionally biased region" description="Polar residues" evidence="2">
    <location>
        <begin position="152"/>
        <end position="167"/>
    </location>
</feature>
<dbReference type="Proteomes" id="UP001634393">
    <property type="component" value="Unassembled WGS sequence"/>
</dbReference>
<dbReference type="PANTHER" id="PTHR33167">
    <property type="entry name" value="TRANSCRIPTION FACTOR, PUTATIVE (DUF863)-RELATED"/>
    <property type="match status" value="1"/>
</dbReference>
<sequence>MGTQIQANAFLRDYQYTNSMKTLYHDNSRVKNGQHPDSLTSPIYGYFGYDTEIVRQTIIKHELIFKNQLQELHRLYRRQRDLMNEMKRKEIKKDSAEEEKIQSNSLSTRSNIFPKRTFDLELPADVYMNNVEKQMQERNTNHQVSYDRDTKSSLSARWTPQSNTDSLKFNIFPKSDNTRDNLKDFFPKRKIDEDSSIGSRSPSDKGKSLNQRKRTIFGVEISEGNDGSYGASNTGSTILKKDLVNSESSPTSWIHNSLKQKLELGGSSKEGFKDEVSCQNRFSYETNTKWFQGCSSIGLKKDSEQSQKFQKTVLQNPKGGLPWFLRNPQNIDEPNKERKSDTKSSYFMNLDSLQNCSQKFFSKAEKDDTSFQNLKQKKEISAPMTNQNAEDGINEVNMDTSSKKILGFPISNTLQRFKDSNSGDNLSNANSCGINDDIEVPVNKNENNQIETKVIDLKKGLNNDISTLRHHIDLNLSFDEDDAPLAPSLPTTIVKIATTEIDLEAPAVIESEPEASPKEANSMQKSEIEECDKYAAEAIIAISLSSEPPKAESNDRLKWLAEIISSQTGASDEVEEEDSFPNGMDYFEFMTLKLKDTKEENYLYNPMIFDNCKNEETQGDMFSKRNRKGRGRQRRDFQTEILPGLVTLSRSEVTEDIQAFDELVKAEGRTWNLSKRNSTRKGRGRKRLASPNTSPRVNAHCSSKTQQLVCGDLGFKAGNLTGWGKRTRRVPRQRCNSNAHLSFPVKC</sequence>
<dbReference type="InterPro" id="IPR008581">
    <property type="entry name" value="DUF863_pln"/>
</dbReference>
<feature type="compositionally biased region" description="Polar residues" evidence="2">
    <location>
        <begin position="690"/>
        <end position="699"/>
    </location>
</feature>
<feature type="coiled-coil region" evidence="1">
    <location>
        <begin position="69"/>
        <end position="99"/>
    </location>
</feature>
<accession>A0ABD3RKG8</accession>
<feature type="compositionally biased region" description="Basic and acidic residues" evidence="2">
    <location>
        <begin position="333"/>
        <end position="342"/>
    </location>
</feature>
<feature type="region of interest" description="Disordered" evidence="2">
    <location>
        <begin position="136"/>
        <end position="173"/>
    </location>
</feature>
<feature type="region of interest" description="Disordered" evidence="2">
    <location>
        <begin position="192"/>
        <end position="212"/>
    </location>
</feature>
<evidence type="ECO:0000256" key="2">
    <source>
        <dbReference type="SAM" id="MobiDB-lite"/>
    </source>
</evidence>